<dbReference type="RefSeq" id="XP_007754350.1">
    <property type="nucleotide sequence ID" value="XM_007756160.1"/>
</dbReference>
<evidence type="ECO:0000256" key="1">
    <source>
        <dbReference type="SAM" id="MobiDB-lite"/>
    </source>
</evidence>
<dbReference type="HOGENOM" id="CLU_1602524_0_0_1"/>
<organism evidence="2 3">
    <name type="scientific">Cladophialophora yegresii CBS 114405</name>
    <dbReference type="NCBI Taxonomy" id="1182544"/>
    <lineage>
        <taxon>Eukaryota</taxon>
        <taxon>Fungi</taxon>
        <taxon>Dikarya</taxon>
        <taxon>Ascomycota</taxon>
        <taxon>Pezizomycotina</taxon>
        <taxon>Eurotiomycetes</taxon>
        <taxon>Chaetothyriomycetidae</taxon>
        <taxon>Chaetothyriales</taxon>
        <taxon>Herpotrichiellaceae</taxon>
        <taxon>Cladophialophora</taxon>
    </lineage>
</organism>
<evidence type="ECO:0000313" key="2">
    <source>
        <dbReference type="EMBL" id="EXJ61696.1"/>
    </source>
</evidence>
<dbReference type="Proteomes" id="UP000019473">
    <property type="component" value="Unassembled WGS sequence"/>
</dbReference>
<keyword evidence="3" id="KW-1185">Reference proteome</keyword>
<name>W9WAY1_9EURO</name>
<dbReference type="OrthoDB" id="3511049at2759"/>
<dbReference type="STRING" id="1182544.W9WAY1"/>
<comment type="caution">
    <text evidence="2">The sequence shown here is derived from an EMBL/GenBank/DDBJ whole genome shotgun (WGS) entry which is preliminary data.</text>
</comment>
<evidence type="ECO:0000313" key="3">
    <source>
        <dbReference type="Proteomes" id="UP000019473"/>
    </source>
</evidence>
<proteinExistence type="predicted"/>
<sequence length="166" mass="18914">MAFLSCDSAITLATRNGQSHIEWFKIGVSTADRVVQSWSSWMQRANPYDRRGRLKAFWREIIHFLGKYEIYITAELMLQIQEVEEGSIDVAKFIDDDELRKQDEHKSNQDHLDEHWGTSSSLKPAEAEPAAEMNHEVKSTPIKVEIAEFPNASNKTGPLDIVAPTK</sequence>
<feature type="region of interest" description="Disordered" evidence="1">
    <location>
        <begin position="99"/>
        <end position="139"/>
    </location>
</feature>
<gene>
    <name evidence="2" type="ORF">A1O7_02125</name>
</gene>
<reference evidence="2 3" key="1">
    <citation type="submission" date="2013-03" db="EMBL/GenBank/DDBJ databases">
        <title>The Genome Sequence of Cladophialophora yegresii CBS 114405.</title>
        <authorList>
            <consortium name="The Broad Institute Genomics Platform"/>
            <person name="Cuomo C."/>
            <person name="de Hoog S."/>
            <person name="Gorbushina A."/>
            <person name="Walker B."/>
            <person name="Young S.K."/>
            <person name="Zeng Q."/>
            <person name="Gargeya S."/>
            <person name="Fitzgerald M."/>
            <person name="Haas B."/>
            <person name="Abouelleil A."/>
            <person name="Allen A.W."/>
            <person name="Alvarado L."/>
            <person name="Arachchi H.M."/>
            <person name="Berlin A.M."/>
            <person name="Chapman S.B."/>
            <person name="Gainer-Dewar J."/>
            <person name="Goldberg J."/>
            <person name="Griggs A."/>
            <person name="Gujja S."/>
            <person name="Hansen M."/>
            <person name="Howarth C."/>
            <person name="Imamovic A."/>
            <person name="Ireland A."/>
            <person name="Larimer J."/>
            <person name="McCowan C."/>
            <person name="Murphy C."/>
            <person name="Pearson M."/>
            <person name="Poon T.W."/>
            <person name="Priest M."/>
            <person name="Roberts A."/>
            <person name="Saif S."/>
            <person name="Shea T."/>
            <person name="Sisk P."/>
            <person name="Sykes S."/>
            <person name="Wortman J."/>
            <person name="Nusbaum C."/>
            <person name="Birren B."/>
        </authorList>
    </citation>
    <scope>NUCLEOTIDE SEQUENCE [LARGE SCALE GENOMIC DNA]</scope>
    <source>
        <strain evidence="2 3">CBS 114405</strain>
    </source>
</reference>
<protein>
    <submittedName>
        <fullName evidence="2">Uncharacterized protein</fullName>
    </submittedName>
</protein>
<dbReference type="AlphaFoldDB" id="W9WAY1"/>
<dbReference type="GeneID" id="19176735"/>
<dbReference type="EMBL" id="AMGW01000002">
    <property type="protein sequence ID" value="EXJ61696.1"/>
    <property type="molecule type" value="Genomic_DNA"/>
</dbReference>
<accession>W9WAY1</accession>
<dbReference type="VEuPathDB" id="FungiDB:A1O7_02125"/>
<feature type="compositionally biased region" description="Basic and acidic residues" evidence="1">
    <location>
        <begin position="99"/>
        <end position="116"/>
    </location>
</feature>